<dbReference type="Pfam" id="PF12923">
    <property type="entry name" value="RRP7"/>
    <property type="match status" value="1"/>
</dbReference>
<dbReference type="Gene3D" id="3.40.50.80">
    <property type="entry name" value="Nucleotide-binding domain of ferredoxin-NADP reductase (FNR) module"/>
    <property type="match status" value="1"/>
</dbReference>
<dbReference type="Pfam" id="PF00111">
    <property type="entry name" value="Fer2"/>
    <property type="match status" value="1"/>
</dbReference>
<dbReference type="GO" id="GO:0051537">
    <property type="term" value="F:2 iron, 2 sulfur cluster binding"/>
    <property type="evidence" value="ECO:0007669"/>
    <property type="project" value="UniProtKB-KW"/>
</dbReference>
<feature type="domain" description="2Fe-2S ferredoxin-type" evidence="8">
    <location>
        <begin position="477"/>
        <end position="565"/>
    </location>
</feature>
<feature type="compositionally biased region" description="Basic and acidic residues" evidence="7">
    <location>
        <begin position="824"/>
        <end position="839"/>
    </location>
</feature>
<feature type="region of interest" description="Disordered" evidence="7">
    <location>
        <begin position="642"/>
        <end position="712"/>
    </location>
</feature>
<dbReference type="PROSITE" id="PS51384">
    <property type="entry name" value="FAD_FR"/>
    <property type="match status" value="1"/>
</dbReference>
<evidence type="ECO:0000256" key="5">
    <source>
        <dbReference type="ARBA" id="ARBA00023004"/>
    </source>
</evidence>
<evidence type="ECO:0000259" key="10">
    <source>
        <dbReference type="PROSITE" id="PS51384"/>
    </source>
</evidence>
<feature type="region of interest" description="Disordered" evidence="7">
    <location>
        <begin position="816"/>
        <end position="839"/>
    </location>
</feature>
<dbReference type="InterPro" id="IPR040447">
    <property type="entry name" value="RRM_Rrp7"/>
</dbReference>
<dbReference type="Gene3D" id="2.40.30.10">
    <property type="entry name" value="Translation factors"/>
    <property type="match status" value="1"/>
</dbReference>
<accession>A0AAN6PE64</accession>
<feature type="domain" description="MOSC" evidence="9">
    <location>
        <begin position="47"/>
        <end position="182"/>
    </location>
</feature>
<reference evidence="12" key="1">
    <citation type="journal article" date="2023" name="Mol. Phylogenet. Evol.">
        <title>Genome-scale phylogeny and comparative genomics of the fungal order Sordariales.</title>
        <authorList>
            <person name="Hensen N."/>
            <person name="Bonometti L."/>
            <person name="Westerberg I."/>
            <person name="Brannstrom I.O."/>
            <person name="Guillou S."/>
            <person name="Cros-Aarteil S."/>
            <person name="Calhoun S."/>
            <person name="Haridas S."/>
            <person name="Kuo A."/>
            <person name="Mondo S."/>
            <person name="Pangilinan J."/>
            <person name="Riley R."/>
            <person name="LaButti K."/>
            <person name="Andreopoulos B."/>
            <person name="Lipzen A."/>
            <person name="Chen C."/>
            <person name="Yan M."/>
            <person name="Daum C."/>
            <person name="Ng V."/>
            <person name="Clum A."/>
            <person name="Steindorff A."/>
            <person name="Ohm R.A."/>
            <person name="Martin F."/>
            <person name="Silar P."/>
            <person name="Natvig D.O."/>
            <person name="Lalanne C."/>
            <person name="Gautier V."/>
            <person name="Ament-Velasquez S.L."/>
            <person name="Kruys A."/>
            <person name="Hutchinson M.I."/>
            <person name="Powell A.J."/>
            <person name="Barry K."/>
            <person name="Miller A.N."/>
            <person name="Grigoriev I.V."/>
            <person name="Debuchy R."/>
            <person name="Gladieux P."/>
            <person name="Hiltunen Thoren M."/>
            <person name="Johannesson H."/>
        </authorList>
    </citation>
    <scope>NUCLEOTIDE SEQUENCE [LARGE SCALE GENOMIC DNA]</scope>
    <source>
        <strain evidence="12">CBS 284.82</strain>
    </source>
</reference>
<dbReference type="InterPro" id="IPR017927">
    <property type="entry name" value="FAD-bd_FR_type"/>
</dbReference>
<keyword evidence="4" id="KW-0560">Oxidoreductase</keyword>
<keyword evidence="3" id="KW-0479">Metal-binding</keyword>
<comment type="caution">
    <text evidence="11">The sequence shown here is derived from an EMBL/GenBank/DDBJ whole genome shotgun (WGS) entry which is preliminary data.</text>
</comment>
<dbReference type="Proteomes" id="UP001303115">
    <property type="component" value="Unassembled WGS sequence"/>
</dbReference>
<keyword evidence="12" id="KW-1185">Reference proteome</keyword>
<dbReference type="AlphaFoldDB" id="A0AAN6PE64"/>
<dbReference type="InterPro" id="IPR024326">
    <property type="entry name" value="RRP7_C"/>
</dbReference>
<dbReference type="CDD" id="cd06185">
    <property type="entry name" value="PDR_like"/>
    <property type="match status" value="1"/>
</dbReference>
<dbReference type="SUPFAM" id="SSF50800">
    <property type="entry name" value="PK beta-barrel domain-like"/>
    <property type="match status" value="1"/>
</dbReference>
<dbReference type="Pfam" id="PF22290">
    <property type="entry name" value="DmmA-like_N"/>
    <property type="match status" value="1"/>
</dbReference>
<sequence>MPHQVHAEPLPEVDLYAPFTSDTILEVRTGKMKSLRGLAVQSGIDKTLRDGPVRVTEQGLEGDEHDPTFHGGIDKAIHGYCSSHYPTWRAEFPSAAAAFQPGGFGENLVTRRLNERNLCIGDILSDSVLLQVSLPRQPCFKLNHRFQLKNFAPNTWRTSRTGWYMRVLRQGTIQAGDTIALVERPHPEWTVERVQEFLHRNMGDAKMNEELAGIEMLGAECRDAFRGRVVKQKARERREQKGEGGKQTWREYRVVERTRETGRIVSFVLEAAEPLREDKGEEDATLKPGAHAKVKLGNGLVRAYSVVDGDRNRFRLGVALEETSRGGSRYLHETAQVGHTLLVGAITGAVPFAGAASNHIFVAGGVGVTAFLALIELYKNIHYSATLHYAVRSAEEVPFRERLAKLGDDTVVIYDKAAGQRLDIRRIVEDMPWNSQLYFCGPKRLMDEAARETRAHGIAETEVHFEAFEADVSGDPFEAVVANKGGKTIQVGEEETLLECLQKEFGDDVDSSCCVGNCGTCKVTLTDGRVDHRGTALMEEEKATSMLACTPLLGLGARLMPSSPATIGDFSVLPVSIPPLPSFPQNAVHYLYVRRNAPKIPTATDARSLFLTNVPVDSTEAHLRALFASLVGAGRFESAAFEDERKDAHSQTQSPIDAAQPAHAARLLQAHGGGSSSSKKRKREDEQAERAREEAAARLPSTWTRPRRRSGSTAVVLLADEKSVEQVLKAIAKAHKTKKYPAWGGDNLPDGRAPPLGAVWLKAHNRLSYPDKTALQASVDAFSALFARREQEAAEIAKRLRNEPDEDGFVTVTRGGRAAPASRNEAEEAKRKMLEKQEKKKEELTNFYRFQMRERKKEEQAELLKRFDDDRRKLEAMRVKRGKFVPEA</sequence>
<dbReference type="InterPro" id="IPR052353">
    <property type="entry name" value="Benzoxazolinone_Detox_Enz"/>
</dbReference>
<dbReference type="CDD" id="cd12293">
    <property type="entry name" value="dRRM_Rrp7p"/>
    <property type="match status" value="1"/>
</dbReference>
<gene>
    <name evidence="11" type="ORF">C8A01DRAFT_48098</name>
</gene>
<evidence type="ECO:0000256" key="4">
    <source>
        <dbReference type="ARBA" id="ARBA00023002"/>
    </source>
</evidence>
<dbReference type="Gene3D" id="3.10.20.30">
    <property type="match status" value="1"/>
</dbReference>
<dbReference type="Gene3D" id="2.40.33.20">
    <property type="entry name" value="PK beta-barrel domain-like"/>
    <property type="match status" value="1"/>
</dbReference>
<dbReference type="EMBL" id="MU854434">
    <property type="protein sequence ID" value="KAK4038280.1"/>
    <property type="molecule type" value="Genomic_DNA"/>
</dbReference>
<dbReference type="InterPro" id="IPR005302">
    <property type="entry name" value="MoCF_Sase_C"/>
</dbReference>
<keyword evidence="6" id="KW-0411">Iron-sulfur</keyword>
<feature type="domain" description="FAD-binding FR-type" evidence="10">
    <location>
        <begin position="247"/>
        <end position="358"/>
    </location>
</feature>
<dbReference type="PANTHER" id="PTHR30212:SF2">
    <property type="entry name" value="PROTEIN YIIM"/>
    <property type="match status" value="1"/>
</dbReference>
<dbReference type="SUPFAM" id="SSF63380">
    <property type="entry name" value="Riboflavin synthase domain-like"/>
    <property type="match status" value="1"/>
</dbReference>
<dbReference type="PROSITE" id="PS51085">
    <property type="entry name" value="2FE2S_FER_2"/>
    <property type="match status" value="1"/>
</dbReference>
<dbReference type="InterPro" id="IPR054582">
    <property type="entry name" value="DmmA-like_N"/>
</dbReference>
<keyword evidence="5" id="KW-0408">Iron</keyword>
<dbReference type="Pfam" id="PF03473">
    <property type="entry name" value="MOSC"/>
    <property type="match status" value="1"/>
</dbReference>
<dbReference type="InterPro" id="IPR036010">
    <property type="entry name" value="2Fe-2S_ferredoxin-like_sf"/>
</dbReference>
<evidence type="ECO:0000256" key="3">
    <source>
        <dbReference type="ARBA" id="ARBA00022723"/>
    </source>
</evidence>
<dbReference type="GO" id="GO:0016491">
    <property type="term" value="F:oxidoreductase activity"/>
    <property type="evidence" value="ECO:0007669"/>
    <property type="project" value="UniProtKB-KW"/>
</dbReference>
<dbReference type="Pfam" id="PF17799">
    <property type="entry name" value="RRM_Rrp7"/>
    <property type="match status" value="1"/>
</dbReference>
<dbReference type="PANTHER" id="PTHR30212">
    <property type="entry name" value="PROTEIN YIIM"/>
    <property type="match status" value="1"/>
</dbReference>
<dbReference type="CDD" id="cd12950">
    <property type="entry name" value="RRP7_Rrp7p"/>
    <property type="match status" value="1"/>
</dbReference>
<dbReference type="Gene3D" id="6.10.250.1770">
    <property type="match status" value="1"/>
</dbReference>
<dbReference type="SUPFAM" id="SSF54292">
    <property type="entry name" value="2Fe-2S ferredoxin-like"/>
    <property type="match status" value="1"/>
</dbReference>
<evidence type="ECO:0000256" key="1">
    <source>
        <dbReference type="ARBA" id="ARBA00022630"/>
    </source>
</evidence>
<evidence type="ECO:0000313" key="12">
    <source>
        <dbReference type="Proteomes" id="UP001303115"/>
    </source>
</evidence>
<evidence type="ECO:0000256" key="7">
    <source>
        <dbReference type="SAM" id="MobiDB-lite"/>
    </source>
</evidence>
<feature type="compositionally biased region" description="Basic and acidic residues" evidence="7">
    <location>
        <begin position="683"/>
        <end position="696"/>
    </location>
</feature>
<dbReference type="GO" id="GO:0030151">
    <property type="term" value="F:molybdenum ion binding"/>
    <property type="evidence" value="ECO:0007669"/>
    <property type="project" value="InterPro"/>
</dbReference>
<dbReference type="PROSITE" id="PS51340">
    <property type="entry name" value="MOSC"/>
    <property type="match status" value="1"/>
</dbReference>
<proteinExistence type="predicted"/>
<evidence type="ECO:0000313" key="11">
    <source>
        <dbReference type="EMBL" id="KAK4038280.1"/>
    </source>
</evidence>
<protein>
    <submittedName>
        <fullName evidence="11">Vanillate o-demethylase</fullName>
    </submittedName>
</protein>
<dbReference type="GO" id="GO:0030170">
    <property type="term" value="F:pyridoxal phosphate binding"/>
    <property type="evidence" value="ECO:0007669"/>
    <property type="project" value="InterPro"/>
</dbReference>
<name>A0AAN6PE64_9PEZI</name>
<keyword evidence="1" id="KW-0285">Flavoprotein</keyword>
<dbReference type="InterPro" id="IPR001041">
    <property type="entry name" value="2Fe-2S_ferredoxin-type"/>
</dbReference>
<dbReference type="InterPro" id="IPR011037">
    <property type="entry name" value="Pyrv_Knase-like_insert_dom_sf"/>
</dbReference>
<keyword evidence="2" id="KW-0001">2Fe-2S</keyword>
<evidence type="ECO:0000256" key="2">
    <source>
        <dbReference type="ARBA" id="ARBA00022714"/>
    </source>
</evidence>
<evidence type="ECO:0000259" key="8">
    <source>
        <dbReference type="PROSITE" id="PS51085"/>
    </source>
</evidence>
<evidence type="ECO:0000256" key="6">
    <source>
        <dbReference type="ARBA" id="ARBA00023014"/>
    </source>
</evidence>
<evidence type="ECO:0000259" key="9">
    <source>
        <dbReference type="PROSITE" id="PS51340"/>
    </source>
</evidence>
<dbReference type="CDD" id="cd00207">
    <property type="entry name" value="fer2"/>
    <property type="match status" value="1"/>
</dbReference>
<dbReference type="InterPro" id="IPR017938">
    <property type="entry name" value="Riboflavin_synthase-like_b-brl"/>
</dbReference>
<dbReference type="InterPro" id="IPR039261">
    <property type="entry name" value="FNR_nucleotide-bd"/>
</dbReference>
<dbReference type="InterPro" id="IPR012675">
    <property type="entry name" value="Beta-grasp_dom_sf"/>
</dbReference>
<dbReference type="SUPFAM" id="SSF52343">
    <property type="entry name" value="Ferredoxin reductase-like, C-terminal NADP-linked domain"/>
    <property type="match status" value="1"/>
</dbReference>
<dbReference type="PRINTS" id="PR00409">
    <property type="entry name" value="PHDIOXRDTASE"/>
</dbReference>
<organism evidence="11 12">
    <name type="scientific">Parachaetomium inaequale</name>
    <dbReference type="NCBI Taxonomy" id="2588326"/>
    <lineage>
        <taxon>Eukaryota</taxon>
        <taxon>Fungi</taxon>
        <taxon>Dikarya</taxon>
        <taxon>Ascomycota</taxon>
        <taxon>Pezizomycotina</taxon>
        <taxon>Sordariomycetes</taxon>
        <taxon>Sordariomycetidae</taxon>
        <taxon>Sordariales</taxon>
        <taxon>Chaetomiaceae</taxon>
        <taxon>Parachaetomium</taxon>
    </lineage>
</organism>